<feature type="domain" description="Predicted membrane protein YciQ-like C-terminal" evidence="3">
    <location>
        <begin position="280"/>
        <end position="484"/>
    </location>
</feature>
<feature type="transmembrane region" description="Helical" evidence="1">
    <location>
        <begin position="231"/>
        <end position="251"/>
    </location>
</feature>
<keyword evidence="2" id="KW-0732">Signal</keyword>
<keyword evidence="1" id="KW-0472">Membrane</keyword>
<name>A0ABP9JXY3_9NOCA</name>
<dbReference type="Proteomes" id="UP001500603">
    <property type="component" value="Unassembled WGS sequence"/>
</dbReference>
<protein>
    <submittedName>
        <fullName evidence="4">DUF2207 domain-containing protein</fullName>
    </submittedName>
</protein>
<feature type="transmembrane region" description="Helical" evidence="1">
    <location>
        <begin position="396"/>
        <end position="415"/>
    </location>
</feature>
<organism evidence="4 5">
    <name type="scientific">Nocardia callitridis</name>
    <dbReference type="NCBI Taxonomy" id="648753"/>
    <lineage>
        <taxon>Bacteria</taxon>
        <taxon>Bacillati</taxon>
        <taxon>Actinomycetota</taxon>
        <taxon>Actinomycetes</taxon>
        <taxon>Mycobacteriales</taxon>
        <taxon>Nocardiaceae</taxon>
        <taxon>Nocardia</taxon>
    </lineage>
</organism>
<accession>A0ABP9JXY3</accession>
<evidence type="ECO:0000256" key="1">
    <source>
        <dbReference type="SAM" id="Phobius"/>
    </source>
</evidence>
<keyword evidence="5" id="KW-1185">Reference proteome</keyword>
<proteinExistence type="predicted"/>
<reference evidence="5" key="1">
    <citation type="journal article" date="2019" name="Int. J. Syst. Evol. Microbiol.">
        <title>The Global Catalogue of Microorganisms (GCM) 10K type strain sequencing project: providing services to taxonomists for standard genome sequencing and annotation.</title>
        <authorList>
            <consortium name="The Broad Institute Genomics Platform"/>
            <consortium name="The Broad Institute Genome Sequencing Center for Infectious Disease"/>
            <person name="Wu L."/>
            <person name="Ma J."/>
        </authorList>
    </citation>
    <scope>NUCLEOTIDE SEQUENCE [LARGE SCALE GENOMIC DNA]</scope>
    <source>
        <strain evidence="5">JCM 18298</strain>
    </source>
</reference>
<gene>
    <name evidence="4" type="ORF">GCM10023318_09580</name>
</gene>
<keyword evidence="1" id="KW-1133">Transmembrane helix</keyword>
<evidence type="ECO:0000259" key="3">
    <source>
        <dbReference type="Pfam" id="PF20990"/>
    </source>
</evidence>
<feature type="chain" id="PRO_5047280497" evidence="2">
    <location>
        <begin position="30"/>
        <end position="549"/>
    </location>
</feature>
<keyword evidence="1" id="KW-0812">Transmembrane</keyword>
<feature type="signal peptide" evidence="2">
    <location>
        <begin position="1"/>
        <end position="29"/>
    </location>
</feature>
<sequence length="549" mass="58480">MPFSRGGASRALFLATAGLSAAVGLLATAAPSPAQPAPSGATITADLTLDEQGVLQVSERVSVPDGGSFRMVLPLRLQITDDAERVFEVTDVHTEGAATANVADDQFTMESHPGESSFRYAIHNTVDEAPGTQVFHWLGVLNTDIASIDAALISPSFEMGIVDCKLGPPAAAKPCANVRVEPDGVLALQQTDLHKGDAIDLTMQIPPGTVPSNADVRDSGAAGPFSVTTPVLVAFGVLVLALVAVAVLVVLRRKRATADSDATQTIDPLLRDGDRVQFTSPDGVLPGAAGVLLDEQVDPVDIAATVVDLAVRRYIWVTPLSDKDWRITRVNAPDDQLRAYEKVVYETLLPEGTDTVTVAELRAPGRVLSDPVRTAMRQDAVEHGNFVDHRRVGVPVWLGGGLILVGIIVAIALALTSGHALVGVAIALGGVASLALPKFLPLRTTRGEHLCAQVRALQRGLEATRREQIPPVDQETVFSRGLPFMLIGGRVDNWIRGFRDMDPTADAQPGLYWFGGFERDRNLHRFAGHFPFFITALESAFTAAGDPHR</sequence>
<dbReference type="Pfam" id="PF20990">
    <property type="entry name" value="DUF2207_C"/>
    <property type="match status" value="1"/>
</dbReference>
<evidence type="ECO:0000313" key="4">
    <source>
        <dbReference type="EMBL" id="GAA5045370.1"/>
    </source>
</evidence>
<evidence type="ECO:0000256" key="2">
    <source>
        <dbReference type="SAM" id="SignalP"/>
    </source>
</evidence>
<dbReference type="InterPro" id="IPR048389">
    <property type="entry name" value="YciQ-like_C"/>
</dbReference>
<evidence type="ECO:0000313" key="5">
    <source>
        <dbReference type="Proteomes" id="UP001500603"/>
    </source>
</evidence>
<dbReference type="EMBL" id="BAABJM010000001">
    <property type="protein sequence ID" value="GAA5045370.1"/>
    <property type="molecule type" value="Genomic_DNA"/>
</dbReference>
<dbReference type="RefSeq" id="WP_345493784.1">
    <property type="nucleotide sequence ID" value="NZ_BAABJM010000001.1"/>
</dbReference>
<comment type="caution">
    <text evidence="4">The sequence shown here is derived from an EMBL/GenBank/DDBJ whole genome shotgun (WGS) entry which is preliminary data.</text>
</comment>
<feature type="transmembrane region" description="Helical" evidence="1">
    <location>
        <begin position="421"/>
        <end position="440"/>
    </location>
</feature>